<gene>
    <name evidence="2" type="ORF">ACH49Z_06915</name>
</gene>
<sequence length="404" mass="43702">MNVSGRGELMVTPIDDRLVRGALELEPTAHGVRPHRFPTAARRRFEDSFLTMVEAQPTGARVVFRTRATVVELDALPTRVAFSNGLALPRGVFEMLVDGRPAGAASIPTGIMHRIDATSGAIDTEYGPAGTVRFAELPAVPKTVEIWLPHTESLELIALRTDAPIEPAPAPDRAWVHYGSSISHGSNAERPTATWVATAARAAGVDVLNLGLRGNALLDQFAARTIRDAPADMISLEIGINLVNADAMRSRTFTSAVHGFLDTVRDGHLTTPLLVVSAILCPIHEHTPGPCSTESVGGRILFRADGDPDDPTRLTLTRMRTELARIVEQREVEDPNLHYLDGTVLYGTADFAARPLPDRLHPDAATHLLIGERFADRVFAEPGPFARSRAGDVLSNDGRRDGTR</sequence>
<dbReference type="Proteomes" id="UP001611494">
    <property type="component" value="Unassembled WGS sequence"/>
</dbReference>
<evidence type="ECO:0000313" key="2">
    <source>
        <dbReference type="EMBL" id="MFI2229567.1"/>
    </source>
</evidence>
<accession>A0ABW7VSJ1</accession>
<dbReference type="Gene3D" id="2.60.120.260">
    <property type="entry name" value="Galactose-binding domain-like"/>
    <property type="match status" value="1"/>
</dbReference>
<organism evidence="2 3">
    <name type="scientific">Nocardia testacea</name>
    <dbReference type="NCBI Taxonomy" id="248551"/>
    <lineage>
        <taxon>Bacteria</taxon>
        <taxon>Bacillati</taxon>
        <taxon>Actinomycetota</taxon>
        <taxon>Actinomycetes</taxon>
        <taxon>Mycobacteriales</taxon>
        <taxon>Nocardiaceae</taxon>
        <taxon>Nocardia</taxon>
    </lineage>
</organism>
<evidence type="ECO:0000259" key="1">
    <source>
        <dbReference type="Pfam" id="PF14606"/>
    </source>
</evidence>
<dbReference type="SUPFAM" id="SSF52266">
    <property type="entry name" value="SGNH hydrolase"/>
    <property type="match status" value="1"/>
</dbReference>
<dbReference type="InterPro" id="IPR036514">
    <property type="entry name" value="SGNH_hydro_sf"/>
</dbReference>
<comment type="caution">
    <text evidence="2">The sequence shown here is derived from an EMBL/GenBank/DDBJ whole genome shotgun (WGS) entry which is preliminary data.</text>
</comment>
<feature type="domain" description="SGNH hydrolase-type esterase" evidence="1">
    <location>
        <begin position="175"/>
        <end position="277"/>
    </location>
</feature>
<keyword evidence="2" id="KW-0378">Hydrolase</keyword>
<protein>
    <submittedName>
        <fullName evidence="2">SGNH/GDSL hydrolase family protein</fullName>
    </submittedName>
</protein>
<evidence type="ECO:0000313" key="3">
    <source>
        <dbReference type="Proteomes" id="UP001611494"/>
    </source>
</evidence>
<dbReference type="Pfam" id="PF14606">
    <property type="entry name" value="Lipase_GDSL_3"/>
    <property type="match status" value="1"/>
</dbReference>
<dbReference type="InterPro" id="IPR013830">
    <property type="entry name" value="SGNH_hydro"/>
</dbReference>
<name>A0ABW7VSJ1_9NOCA</name>
<keyword evidence="3" id="KW-1185">Reference proteome</keyword>
<dbReference type="GO" id="GO:0016787">
    <property type="term" value="F:hydrolase activity"/>
    <property type="evidence" value="ECO:0007669"/>
    <property type="project" value="UniProtKB-KW"/>
</dbReference>
<dbReference type="RefSeq" id="WP_397060519.1">
    <property type="nucleotide sequence ID" value="NZ_JBIRYL010000001.1"/>
</dbReference>
<proteinExistence type="predicted"/>
<reference evidence="2 3" key="1">
    <citation type="submission" date="2024-10" db="EMBL/GenBank/DDBJ databases">
        <title>The Natural Products Discovery Center: Release of the First 8490 Sequenced Strains for Exploring Actinobacteria Biosynthetic Diversity.</title>
        <authorList>
            <person name="Kalkreuter E."/>
            <person name="Kautsar S.A."/>
            <person name="Yang D."/>
            <person name="Bader C.D."/>
            <person name="Teijaro C.N."/>
            <person name="Fluegel L."/>
            <person name="Davis C.M."/>
            <person name="Simpson J.R."/>
            <person name="Lauterbach L."/>
            <person name="Steele A.D."/>
            <person name="Gui C."/>
            <person name="Meng S."/>
            <person name="Li G."/>
            <person name="Viehrig K."/>
            <person name="Ye F."/>
            <person name="Su P."/>
            <person name="Kiefer A.F."/>
            <person name="Nichols A."/>
            <person name="Cepeda A.J."/>
            <person name="Yan W."/>
            <person name="Fan B."/>
            <person name="Jiang Y."/>
            <person name="Adhikari A."/>
            <person name="Zheng C.-J."/>
            <person name="Schuster L."/>
            <person name="Cowan T.M."/>
            <person name="Smanski M.J."/>
            <person name="Chevrette M.G."/>
            <person name="De Carvalho L.P.S."/>
            <person name="Shen B."/>
        </authorList>
    </citation>
    <scope>NUCLEOTIDE SEQUENCE [LARGE SCALE GENOMIC DNA]</scope>
    <source>
        <strain evidence="2 3">NPDC019377</strain>
    </source>
</reference>
<dbReference type="Gene3D" id="3.40.50.1110">
    <property type="entry name" value="SGNH hydrolase"/>
    <property type="match status" value="1"/>
</dbReference>
<dbReference type="EMBL" id="JBIRYL010000001">
    <property type="protein sequence ID" value="MFI2229567.1"/>
    <property type="molecule type" value="Genomic_DNA"/>
</dbReference>